<evidence type="ECO:0000256" key="3">
    <source>
        <dbReference type="ARBA" id="ARBA00022592"/>
    </source>
</evidence>
<dbReference type="GO" id="GO:0016020">
    <property type="term" value="C:membrane"/>
    <property type="evidence" value="ECO:0007669"/>
    <property type="project" value="UniProtKB-SubCell"/>
</dbReference>
<dbReference type="GO" id="GO:0005315">
    <property type="term" value="F:phosphate transmembrane transporter activity"/>
    <property type="evidence" value="ECO:0007669"/>
    <property type="project" value="InterPro"/>
</dbReference>
<protein>
    <recommendedName>
        <fullName evidence="7">Phosphate transporter</fullName>
    </recommendedName>
</protein>
<evidence type="ECO:0000313" key="9">
    <source>
        <dbReference type="Proteomes" id="UP001489004"/>
    </source>
</evidence>
<feature type="transmembrane region" description="Helical" evidence="7">
    <location>
        <begin position="190"/>
        <end position="209"/>
    </location>
</feature>
<dbReference type="InterPro" id="IPR001204">
    <property type="entry name" value="Phos_transporter"/>
</dbReference>
<feature type="transmembrane region" description="Helical" evidence="7">
    <location>
        <begin position="229"/>
        <end position="249"/>
    </location>
</feature>
<name>A0AAW1Q5Y1_9CHLO</name>
<feature type="transmembrane region" description="Helical" evidence="7">
    <location>
        <begin position="478"/>
        <end position="495"/>
    </location>
</feature>
<keyword evidence="3 7" id="KW-0592">Phosphate transport</keyword>
<dbReference type="Proteomes" id="UP001489004">
    <property type="component" value="Unassembled WGS sequence"/>
</dbReference>
<evidence type="ECO:0000256" key="7">
    <source>
        <dbReference type="RuleBase" id="RU363058"/>
    </source>
</evidence>
<dbReference type="PANTHER" id="PTHR11101">
    <property type="entry name" value="PHOSPHATE TRANSPORTER"/>
    <property type="match status" value="1"/>
</dbReference>
<keyword evidence="2 7" id="KW-0813">Transport</keyword>
<accession>A0AAW1Q5Y1</accession>
<feature type="transmembrane region" description="Helical" evidence="7">
    <location>
        <begin position="6"/>
        <end position="26"/>
    </location>
</feature>
<reference evidence="8 9" key="1">
    <citation type="journal article" date="2024" name="Nat. Commun.">
        <title>Phylogenomics reveals the evolutionary origins of lichenization in chlorophyte algae.</title>
        <authorList>
            <person name="Puginier C."/>
            <person name="Libourel C."/>
            <person name="Otte J."/>
            <person name="Skaloud P."/>
            <person name="Haon M."/>
            <person name="Grisel S."/>
            <person name="Petersen M."/>
            <person name="Berrin J.G."/>
            <person name="Delaux P.M."/>
            <person name="Dal Grande F."/>
            <person name="Keller J."/>
        </authorList>
    </citation>
    <scope>NUCLEOTIDE SEQUENCE [LARGE SCALE GENOMIC DNA]</scope>
    <source>
        <strain evidence="8 9">SAG 2043</strain>
    </source>
</reference>
<sequence length="672" mass="72622">MQLDLYTWIFALATIASFACAFGIGANDVANSFASSVGAKALTMGQAILVAAVCEFLGALLLGASVTDTVKNKIVLTTEYTSTPELLMYGFLCVMIAAAFWDNLACHLELPVSTTHTTIGAIVGMSIVIRGGDSVMWSKHKATFPYIDGMLPVFLSWIVSPVLSGIFAIILFGFVRTFVLRARQSFQRALWLLPFLLGLTFFIITVFIIQTGNKNNKWNSKVSDGKACGISLGIGAGFAILGFFGTFYMKKTILAAEASFEQRRQKAVEEGTAGKAAGKEGVELPAVIGADGKPVPAPLPVKGDDTFYDMHDLTDANSGMPHWVDLPVWNVQLMGLAIAGVRSGAWWRCDGNADGAIDKLFNRAGDFWEKRVLGTRIGRAIFANWLTRKIGYGAQYDVHDIMDKKSTNFDSTVAHMWEVAEVFDPKTERVFRYLQVFTAMVMSFAHGSNDVANAVGPYSAVYTIWSTGKVPSKTNVEYWILAMGGAGIVVGLATYGYKIMRVLGVKSVKITNSRGFCLELATAMTVILASRYGLPISTTQALTGSVLAIGLFEGAKGVNWKVFARIFLGWVFTLLVASFVAGCLTAWGVYSPSKVCSDDAAFVNKALDGQTLKFIKELNSTTGLSASVTSQLKGFNNTLTSFYKNAYNSPPLVQGLNAQVFGVFNSSICHKA</sequence>
<comment type="function">
    <text evidence="7">Sodium-phosphate symporter.</text>
</comment>
<organism evidence="8 9">
    <name type="scientific">[Myrmecia] bisecta</name>
    <dbReference type="NCBI Taxonomy" id="41462"/>
    <lineage>
        <taxon>Eukaryota</taxon>
        <taxon>Viridiplantae</taxon>
        <taxon>Chlorophyta</taxon>
        <taxon>core chlorophytes</taxon>
        <taxon>Trebouxiophyceae</taxon>
        <taxon>Trebouxiales</taxon>
        <taxon>Trebouxiaceae</taxon>
        <taxon>Myrmecia</taxon>
    </lineage>
</organism>
<evidence type="ECO:0000256" key="2">
    <source>
        <dbReference type="ARBA" id="ARBA00022448"/>
    </source>
</evidence>
<feature type="transmembrane region" description="Helical" evidence="7">
    <location>
        <begin position="86"/>
        <end position="106"/>
    </location>
</feature>
<proteinExistence type="inferred from homology"/>
<feature type="transmembrane region" description="Helical" evidence="7">
    <location>
        <begin position="157"/>
        <end position="178"/>
    </location>
</feature>
<dbReference type="AlphaFoldDB" id="A0AAW1Q5Y1"/>
<feature type="transmembrane region" description="Helical" evidence="7">
    <location>
        <begin position="47"/>
        <end position="66"/>
    </location>
</feature>
<dbReference type="EMBL" id="JALJOR010000006">
    <property type="protein sequence ID" value="KAK9815734.1"/>
    <property type="molecule type" value="Genomic_DNA"/>
</dbReference>
<comment type="subcellular location">
    <subcellularLocation>
        <location evidence="1 7">Membrane</location>
        <topology evidence="1 7">Multi-pass membrane protein</topology>
    </subcellularLocation>
</comment>
<evidence type="ECO:0000256" key="5">
    <source>
        <dbReference type="ARBA" id="ARBA00022989"/>
    </source>
</evidence>
<feature type="transmembrane region" description="Helical" evidence="7">
    <location>
        <begin position="567"/>
        <end position="590"/>
    </location>
</feature>
<keyword evidence="4 7" id="KW-0812">Transmembrane</keyword>
<keyword evidence="9" id="KW-1185">Reference proteome</keyword>
<keyword evidence="5 7" id="KW-1133">Transmembrane helix</keyword>
<evidence type="ECO:0000256" key="6">
    <source>
        <dbReference type="ARBA" id="ARBA00023136"/>
    </source>
</evidence>
<dbReference type="PANTHER" id="PTHR11101:SF96">
    <property type="entry name" value="PHOSPHATE TRANSPORTER"/>
    <property type="match status" value="1"/>
</dbReference>
<comment type="similarity">
    <text evidence="7">Belongs to the inorganic phosphate transporter (PiT) (TC 2.A.20) family.</text>
</comment>
<dbReference type="GO" id="GO:0035435">
    <property type="term" value="P:phosphate ion transmembrane transport"/>
    <property type="evidence" value="ECO:0007669"/>
    <property type="project" value="TreeGrafter"/>
</dbReference>
<dbReference type="Pfam" id="PF01384">
    <property type="entry name" value="PHO4"/>
    <property type="match status" value="1"/>
</dbReference>
<evidence type="ECO:0000256" key="4">
    <source>
        <dbReference type="ARBA" id="ARBA00022692"/>
    </source>
</evidence>
<feature type="transmembrane region" description="Helical" evidence="7">
    <location>
        <begin position="539"/>
        <end position="555"/>
    </location>
</feature>
<comment type="caution">
    <text evidence="8">The sequence shown here is derived from an EMBL/GenBank/DDBJ whole genome shotgun (WGS) entry which is preliminary data.</text>
</comment>
<keyword evidence="6 7" id="KW-0472">Membrane</keyword>
<evidence type="ECO:0000256" key="1">
    <source>
        <dbReference type="ARBA" id="ARBA00004141"/>
    </source>
</evidence>
<gene>
    <name evidence="8" type="ORF">WJX72_008727</name>
</gene>
<evidence type="ECO:0000313" key="8">
    <source>
        <dbReference type="EMBL" id="KAK9815734.1"/>
    </source>
</evidence>